<keyword evidence="1" id="KW-0143">Chaperone</keyword>
<protein>
    <recommendedName>
        <fullName evidence="3">BAG domain-containing protein</fullName>
    </recommendedName>
</protein>
<proteinExistence type="predicted"/>
<evidence type="ECO:0000259" key="3">
    <source>
        <dbReference type="PROSITE" id="PS51035"/>
    </source>
</evidence>
<accession>A0AAV2GKK8</accession>
<feature type="compositionally biased region" description="Basic and acidic residues" evidence="2">
    <location>
        <begin position="287"/>
        <end position="299"/>
    </location>
</feature>
<dbReference type="SUPFAM" id="SSF63491">
    <property type="entry name" value="BAG domain"/>
    <property type="match status" value="1"/>
</dbReference>
<feature type="compositionally biased region" description="Basic and acidic residues" evidence="2">
    <location>
        <begin position="167"/>
        <end position="190"/>
    </location>
</feature>
<feature type="region of interest" description="Disordered" evidence="2">
    <location>
        <begin position="238"/>
        <end position="444"/>
    </location>
</feature>
<reference evidence="4 5" key="1">
    <citation type="submission" date="2024-04" db="EMBL/GenBank/DDBJ databases">
        <authorList>
            <person name="Fracassetti M."/>
        </authorList>
    </citation>
    <scope>NUCLEOTIDE SEQUENCE [LARGE SCALE GENOMIC DNA]</scope>
</reference>
<evidence type="ECO:0000256" key="2">
    <source>
        <dbReference type="SAM" id="MobiDB-lite"/>
    </source>
</evidence>
<dbReference type="Proteomes" id="UP001497516">
    <property type="component" value="Chromosome 9"/>
</dbReference>
<feature type="compositionally biased region" description="Basic residues" evidence="2">
    <location>
        <begin position="1089"/>
        <end position="1104"/>
    </location>
</feature>
<name>A0AAV2GKK8_9ROSI</name>
<evidence type="ECO:0000313" key="4">
    <source>
        <dbReference type="EMBL" id="CAL1410383.1"/>
    </source>
</evidence>
<dbReference type="InterPro" id="IPR040400">
    <property type="entry name" value="BAG5/6/7/8"/>
</dbReference>
<gene>
    <name evidence="4" type="ORF">LTRI10_LOCUS49806</name>
</gene>
<dbReference type="AlphaFoldDB" id="A0AAV2GKK8"/>
<feature type="region of interest" description="Disordered" evidence="2">
    <location>
        <begin position="760"/>
        <end position="803"/>
    </location>
</feature>
<sequence>MYPDPRYMPPAYWYSPSPRAFPADNSFKPSAACETWAPSLNNHGFPVPGYGCCGHPYNLHYPYAGPSHQFHCFGHHPPYPGPFCTPYLPPPFYYQMEQNPNGYGGGDGLSREPSHCCGCPNHSHGQKNAEMTKAEEKEPDPDQNQDDSLVPLQIKDKPYPIVWVPTGDRKRANDGKAPESRIEPSKERATTSDGWFPLDMKELASLLGGADKKRSPSHQNGDQKEQLQFPLVWLPSHQKQDKGVNELGTINVSKASKSPEVKENSNSGQGSEEKAKREKTIPVVEVRPCEEDEKFKSEESSENVNSSEGAKGDVLMTINGKSKRQSPSQPKSARLPPVCLRVDPLPKKRNGGSRSPSPPGSKGKLQETSSESVREAAPPKAEDGERSADNGICKQVPENKNGGGRCAEAEDCAIKEKTEEQPRNEGDLRNESAGEKKEASESFTVRYAGEKAENKQLSDGEAARLIQSVYRGYEVRKWDPIKKLKQIAAVREQVTELRNRIHSFETSSDHPKDGKARAFIGEIIMSLLLKLDGIQGLHPSLRDIRKSLAKELVTLQEKLDSLVVNKPEETQDNKCLSCNDVQSQQEKLPVPRGQLVNKPSQLGHDMGSNLNNGCDITQPNLPIAGVGEASQEMESPAIHYQEFKISDGGSLPERDEATETDVRAAHTNIEGGGSESCDAISAGANSLEGAGPDPEEKRPFMAKVDANEVMQISDGSHDDGLEGLAIADDEVIAPWEEDTGEEKHINLSGEGIGEMGCPLESPEGVTEEEKSGPLIMENDSLTEQEQSDVTSKLSENKEHNEPLEVLVPKSEPEHNVAAEQKLDTKEMKLVTCTESLTMENAVDQDVDADIEEKKRVVCKESSTMESEVDQDVAADTEERKLVACTESSTMEREVDQDVAADTEEEERKLVACTESWTMEREVDHDVAAEKSLDLSVEGEDEALHDVQYAVSKDLSSESEREVHCSADQILEGDSRHSIPASEIPKEMLVAAEKETQLEDGGNVCSTETDPDVASPIVSAEAVVSPGRSEVLPKVGLVASEEQNVDDRKLVEVNARLRETMEKLLEAGNEQMNAISKLTGRVRELEKKVSNKKNNHARPRRRKATTPRCRSSIKGAASAA</sequence>
<feature type="compositionally biased region" description="Basic and acidic residues" evidence="2">
    <location>
        <begin position="271"/>
        <end position="280"/>
    </location>
</feature>
<feature type="region of interest" description="Disordered" evidence="2">
    <location>
        <begin position="127"/>
        <end position="196"/>
    </location>
</feature>
<feature type="region of interest" description="Disordered" evidence="2">
    <location>
        <begin position="1086"/>
        <end position="1119"/>
    </location>
</feature>
<dbReference type="GO" id="GO:0009506">
    <property type="term" value="C:plasmodesma"/>
    <property type="evidence" value="ECO:0007669"/>
    <property type="project" value="TreeGrafter"/>
</dbReference>
<feature type="region of interest" description="Disordered" evidence="2">
    <location>
        <begin position="885"/>
        <end position="906"/>
    </location>
</feature>
<dbReference type="FunFam" id="1.20.58.120:FF:000010">
    <property type="entry name" value="BAG family molecular chaperone regulator 6"/>
    <property type="match status" value="1"/>
</dbReference>
<dbReference type="GO" id="GO:0006457">
    <property type="term" value="P:protein folding"/>
    <property type="evidence" value="ECO:0007669"/>
    <property type="project" value="TreeGrafter"/>
</dbReference>
<dbReference type="InterPro" id="IPR003103">
    <property type="entry name" value="BAG_domain"/>
</dbReference>
<evidence type="ECO:0000256" key="1">
    <source>
        <dbReference type="ARBA" id="ARBA00023186"/>
    </source>
</evidence>
<dbReference type="PANTHER" id="PTHR33322">
    <property type="entry name" value="BAG DOMAIN CONTAINING PROTEIN, EXPRESSED"/>
    <property type="match status" value="1"/>
</dbReference>
<feature type="compositionally biased region" description="Basic and acidic residues" evidence="2">
    <location>
        <begin position="412"/>
        <end position="440"/>
    </location>
</feature>
<dbReference type="SMART" id="SM00264">
    <property type="entry name" value="BAG"/>
    <property type="match status" value="1"/>
</dbReference>
<dbReference type="InterPro" id="IPR036533">
    <property type="entry name" value="BAG_dom_sf"/>
</dbReference>
<dbReference type="PROSITE" id="PS51035">
    <property type="entry name" value="BAG"/>
    <property type="match status" value="1"/>
</dbReference>
<organism evidence="4 5">
    <name type="scientific">Linum trigynum</name>
    <dbReference type="NCBI Taxonomy" id="586398"/>
    <lineage>
        <taxon>Eukaryota</taxon>
        <taxon>Viridiplantae</taxon>
        <taxon>Streptophyta</taxon>
        <taxon>Embryophyta</taxon>
        <taxon>Tracheophyta</taxon>
        <taxon>Spermatophyta</taxon>
        <taxon>Magnoliopsida</taxon>
        <taxon>eudicotyledons</taxon>
        <taxon>Gunneridae</taxon>
        <taxon>Pentapetalae</taxon>
        <taxon>rosids</taxon>
        <taxon>fabids</taxon>
        <taxon>Malpighiales</taxon>
        <taxon>Linaceae</taxon>
        <taxon>Linum</taxon>
    </lineage>
</organism>
<evidence type="ECO:0000313" key="5">
    <source>
        <dbReference type="Proteomes" id="UP001497516"/>
    </source>
</evidence>
<dbReference type="GO" id="GO:0051087">
    <property type="term" value="F:protein-folding chaperone binding"/>
    <property type="evidence" value="ECO:0007669"/>
    <property type="project" value="InterPro"/>
</dbReference>
<feature type="compositionally biased region" description="Low complexity" evidence="2">
    <location>
        <begin position="352"/>
        <end position="363"/>
    </location>
</feature>
<keyword evidence="5" id="KW-1185">Reference proteome</keyword>
<dbReference type="Gene3D" id="1.20.58.120">
    <property type="entry name" value="BAG domain"/>
    <property type="match status" value="1"/>
</dbReference>
<dbReference type="Pfam" id="PF02179">
    <property type="entry name" value="BAG"/>
    <property type="match status" value="1"/>
</dbReference>
<feature type="domain" description="BAG" evidence="3">
    <location>
        <begin position="486"/>
        <end position="563"/>
    </location>
</feature>
<dbReference type="CDD" id="cd23767">
    <property type="entry name" value="IQCD"/>
    <property type="match status" value="1"/>
</dbReference>
<dbReference type="PANTHER" id="PTHR33322:SF16">
    <property type="entry name" value="BAG FAMILY MOLECULAR CHAPERONE REGULATOR 6"/>
    <property type="match status" value="1"/>
</dbReference>
<dbReference type="EMBL" id="OZ034822">
    <property type="protein sequence ID" value="CAL1410383.1"/>
    <property type="molecule type" value="Genomic_DNA"/>
</dbReference>